<reference evidence="3 4" key="1">
    <citation type="submission" date="2016-12" db="EMBL/GenBank/DDBJ databases">
        <title>The genomes of Aspergillus section Nigri reveals drivers in fungal speciation.</title>
        <authorList>
            <consortium name="DOE Joint Genome Institute"/>
            <person name="Vesth T.C."/>
            <person name="Nybo J."/>
            <person name="Theobald S."/>
            <person name="Brandl J."/>
            <person name="Frisvad J.C."/>
            <person name="Nielsen K.F."/>
            <person name="Lyhne E.K."/>
            <person name="Kogle M.E."/>
            <person name="Kuo A."/>
            <person name="Riley R."/>
            <person name="Clum A."/>
            <person name="Nolan M."/>
            <person name="Lipzen A."/>
            <person name="Salamov A."/>
            <person name="Henrissat B."/>
            <person name="Wiebenga A."/>
            <person name="De Vries R.P."/>
            <person name="Grigoriev I.V."/>
            <person name="Mortensen U.H."/>
            <person name="Andersen M.R."/>
            <person name="Baker S.E."/>
        </authorList>
    </citation>
    <scope>NUCLEOTIDE SEQUENCE [LARGE SCALE GENOMIC DNA]</scope>
    <source>
        <strain evidence="3 4">CBS 117.55</strain>
    </source>
</reference>
<organism evidence="3 4">
    <name type="scientific">Aspergillus heteromorphus CBS 117.55</name>
    <dbReference type="NCBI Taxonomy" id="1448321"/>
    <lineage>
        <taxon>Eukaryota</taxon>
        <taxon>Fungi</taxon>
        <taxon>Dikarya</taxon>
        <taxon>Ascomycota</taxon>
        <taxon>Pezizomycotina</taxon>
        <taxon>Eurotiomycetes</taxon>
        <taxon>Eurotiomycetidae</taxon>
        <taxon>Eurotiales</taxon>
        <taxon>Aspergillaceae</taxon>
        <taxon>Aspergillus</taxon>
        <taxon>Aspergillus subgen. Circumdati</taxon>
    </lineage>
</organism>
<evidence type="ECO:0000259" key="1">
    <source>
        <dbReference type="Pfam" id="PF01408"/>
    </source>
</evidence>
<dbReference type="Gene3D" id="3.40.50.720">
    <property type="entry name" value="NAD(P)-binding Rossmann-like Domain"/>
    <property type="match status" value="1"/>
</dbReference>
<dbReference type="PANTHER" id="PTHR43377:SF12">
    <property type="entry name" value="BINDING ROSSMANN FOLD OXIDOREDUCTASE, PUTATIVE (AFU_ORTHOLOGUE AFUA_3G11840)-RELATED"/>
    <property type="match status" value="1"/>
</dbReference>
<evidence type="ECO:0000259" key="2">
    <source>
        <dbReference type="Pfam" id="PF02894"/>
    </source>
</evidence>
<dbReference type="PANTHER" id="PTHR43377">
    <property type="entry name" value="BILIVERDIN REDUCTASE A"/>
    <property type="match status" value="1"/>
</dbReference>
<dbReference type="RefSeq" id="XP_025404095.1">
    <property type="nucleotide sequence ID" value="XM_025545616.1"/>
</dbReference>
<feature type="domain" description="Gfo/Idh/MocA-like oxidoreductase C-terminal" evidence="2">
    <location>
        <begin position="200"/>
        <end position="262"/>
    </location>
</feature>
<dbReference type="Pfam" id="PF02894">
    <property type="entry name" value="GFO_IDH_MocA_C"/>
    <property type="match status" value="1"/>
</dbReference>
<proteinExistence type="predicted"/>
<dbReference type="SUPFAM" id="SSF51735">
    <property type="entry name" value="NAD(P)-binding Rossmann-fold domains"/>
    <property type="match status" value="1"/>
</dbReference>
<dbReference type="InterPro" id="IPR000683">
    <property type="entry name" value="Gfo/Idh/MocA-like_OxRdtase_N"/>
</dbReference>
<dbReference type="InterPro" id="IPR036291">
    <property type="entry name" value="NAD(P)-bd_dom_sf"/>
</dbReference>
<feature type="domain" description="Gfo/Idh/MocA-like oxidoreductase N-terminal" evidence="1">
    <location>
        <begin position="33"/>
        <end position="172"/>
    </location>
</feature>
<accession>A0A317X197</accession>
<dbReference type="InterPro" id="IPR004104">
    <property type="entry name" value="Gfo/Idh/MocA-like_OxRdtase_C"/>
</dbReference>
<dbReference type="GO" id="GO:0000166">
    <property type="term" value="F:nucleotide binding"/>
    <property type="evidence" value="ECO:0007669"/>
    <property type="project" value="InterPro"/>
</dbReference>
<evidence type="ECO:0000313" key="3">
    <source>
        <dbReference type="EMBL" id="PWY92356.1"/>
    </source>
</evidence>
<sequence>MPCCCSTNQRRGFLIPRNPLHWRTHPLTTPRPLRFLIIGAGSRGTAYARAVTTATQGTIHAVAEPHPFKRQFLGRSYIWGEDGTPQDGQEFADWRDWLQWELKRRETLSTLNTSTPSPTPIGVDGVFICTLDSTHVSILHALAPLKLHILCEKPLALSLTDCLSIYRILTPNQSTNIFSIGHVLRYSPHNTLLRSLLLVDRVIGDIISLEHTEPVGFWHFAHSYVRGNWRRETPTGDGSLLTKSCHDIDFIMWLMCSPAPNAASRAPHHLPSTISSSGVLSQFIKARKPAKAGPATNCLACPVERDCVYSAVRIYHDMHLEKGDIDWPVNIVCEDIEDVVRAASATADESNPPNTDINSPKSHLFARLAEDYPPPTTPEQETAIHSRPWYGRCVYESDNSVLDSQTVTLTWSSSPAQPNNNGATFHPKTALFHMIAATEKQCERRGRIYGTAGELTYDSRTITIYDFQTRSSRTIDVPRPPNPEEEKAHGGGDYGLARGFVDAVDKVVNWGWEVDEAQRTFVGCDLEEVVRSHAVVFAAEEARREGVVVRWGEWWERKLGDVEEGGREV</sequence>
<comment type="caution">
    <text evidence="3">The sequence shown here is derived from an EMBL/GenBank/DDBJ whole genome shotgun (WGS) entry which is preliminary data.</text>
</comment>
<dbReference type="EMBL" id="MSFL01000001">
    <property type="protein sequence ID" value="PWY92356.1"/>
    <property type="molecule type" value="Genomic_DNA"/>
</dbReference>
<dbReference type="InterPro" id="IPR051450">
    <property type="entry name" value="Gfo/Idh/MocA_Oxidoreductases"/>
</dbReference>
<dbReference type="SUPFAM" id="SSF55347">
    <property type="entry name" value="Glyceraldehyde-3-phosphate dehydrogenase-like, C-terminal domain"/>
    <property type="match status" value="1"/>
</dbReference>
<dbReference type="STRING" id="1448321.A0A317X197"/>
<dbReference type="Gene3D" id="3.30.360.10">
    <property type="entry name" value="Dihydrodipicolinate Reductase, domain 2"/>
    <property type="match status" value="2"/>
</dbReference>
<name>A0A317X197_9EURO</name>
<gene>
    <name evidence="3" type="ORF">BO70DRAFT_383932</name>
</gene>
<dbReference type="AlphaFoldDB" id="A0A317X197"/>
<dbReference type="GeneID" id="37067853"/>
<evidence type="ECO:0000313" key="4">
    <source>
        <dbReference type="Proteomes" id="UP000247233"/>
    </source>
</evidence>
<dbReference type="VEuPathDB" id="FungiDB:BO70DRAFT_383932"/>
<dbReference type="OrthoDB" id="64915at2759"/>
<keyword evidence="4" id="KW-1185">Reference proteome</keyword>
<protein>
    <submittedName>
        <fullName evidence="3">Putative NAD binding Rossmann fold oxidoreductase</fullName>
    </submittedName>
</protein>
<dbReference type="Pfam" id="PF01408">
    <property type="entry name" value="GFO_IDH_MocA"/>
    <property type="match status" value="1"/>
</dbReference>
<dbReference type="Proteomes" id="UP000247233">
    <property type="component" value="Unassembled WGS sequence"/>
</dbReference>